<dbReference type="EnsemblPlants" id="TraesCS3B02G149800.2">
    <property type="protein sequence ID" value="TraesCS3B02G149800.2"/>
    <property type="gene ID" value="TraesCS3B02G149800"/>
</dbReference>
<dbReference type="Gene3D" id="1.25.40.10">
    <property type="entry name" value="Tetratricopeptide repeat domain"/>
    <property type="match status" value="3"/>
</dbReference>
<dbReference type="InterPro" id="IPR011990">
    <property type="entry name" value="TPR-like_helical_dom_sf"/>
</dbReference>
<evidence type="ECO:0000256" key="4">
    <source>
        <dbReference type="SAM" id="MobiDB-lite"/>
    </source>
</evidence>
<dbReference type="FunFam" id="1.25.40.10:FF:001105">
    <property type="entry name" value="Pentatricopeptide repeat-containing protein, chloroplastic"/>
    <property type="match status" value="1"/>
</dbReference>
<proteinExistence type="predicted"/>
<dbReference type="Pfam" id="PF17177">
    <property type="entry name" value="PPR_long"/>
    <property type="match status" value="1"/>
</dbReference>
<dbReference type="PROSITE" id="PS51375">
    <property type="entry name" value="PPR"/>
    <property type="match status" value="3"/>
</dbReference>
<keyword evidence="2" id="KW-0809">Transit peptide</keyword>
<dbReference type="PANTHER" id="PTHR46935">
    <property type="entry name" value="OS01G0674700 PROTEIN"/>
    <property type="match status" value="1"/>
</dbReference>
<evidence type="ECO:0000256" key="2">
    <source>
        <dbReference type="ARBA" id="ARBA00022946"/>
    </source>
</evidence>
<dbReference type="Proteomes" id="UP000019116">
    <property type="component" value="Chromosome 3B"/>
</dbReference>
<sequence>MQLHSARSRPWLSPRPPLASTSPSTSKTPPPPPPPTQAPTASPGRPRPTRRSVAASSARAYPRRPRSSMPSARRRPASRSGARGRRPPPPLRRRRRTRWWQKRRPASARPPRSTASSWGGPGTASAASWALRAPPPARRASSACGRCSRRGAATDSSGFLTATWKMRGWRMPRGSRGASAPAGFRRWGTRRGGLICWSVGLEAKGNWRQAVAVTEWVYNENSYKHRRSRFVYTKLLSILGKAWRPTEALRIFTIMRGDAQIYPDMAAYHSIAVTLGRAGLLNELIKIIDYMRQKPSKKVMMMRRKDWDPLLEPDVLVYNSVLNACVLSQQWKGVFWVFQKMRFGGLTPTGATFGLAMEVMLKSKKYEFVQKFFEKMQRKGVPPRAITYKVLVRAFWEQGKVNEAVEAVKDMEQRGVVGAASVYYELACCLCNKGRWKDAMLQVEKMEQLRLTKPLEFAFTGMILASFDGGYISECISIFESMKDYCTPNIGTINVMLKVYGRCDMFGKAKDLFETTTYSVCSSQPHIRDHSSLKADMYTYSSMLEASASAQQWEYFENVYRQMTLSQHHLDQSKNSWLLIKASRAGKPYLVEHALDSILERGEIPDVELFAENICQTIAESDHGRTLHLMNTMSAASVEMNEQQWSDLLQQNSHRFRVDALKDLITHLSTSDAIKTDPGLGFVRALQSQCATMLAKDAQEPQADNCSHSNLMEQDELSCKDSLGSHEFSDSSTDSPVSGVKDGLGGDIVIRGPHSEDEHRNLAHWGTQVSAIDKVLDSMNSFGTCSSYEKMPTASEILESWEQECVEDIFVPKRKQSNYERINE</sequence>
<feature type="region of interest" description="Disordered" evidence="4">
    <location>
        <begin position="722"/>
        <end position="742"/>
    </location>
</feature>
<evidence type="ECO:0000256" key="1">
    <source>
        <dbReference type="ARBA" id="ARBA00022737"/>
    </source>
</evidence>
<evidence type="ECO:0000259" key="5">
    <source>
        <dbReference type="Pfam" id="PF17177"/>
    </source>
</evidence>
<organism evidence="6">
    <name type="scientific">Triticum aestivum</name>
    <name type="common">Wheat</name>
    <dbReference type="NCBI Taxonomy" id="4565"/>
    <lineage>
        <taxon>Eukaryota</taxon>
        <taxon>Viridiplantae</taxon>
        <taxon>Streptophyta</taxon>
        <taxon>Embryophyta</taxon>
        <taxon>Tracheophyta</taxon>
        <taxon>Spermatophyta</taxon>
        <taxon>Magnoliopsida</taxon>
        <taxon>Liliopsida</taxon>
        <taxon>Poales</taxon>
        <taxon>Poaceae</taxon>
        <taxon>BOP clade</taxon>
        <taxon>Pooideae</taxon>
        <taxon>Triticodae</taxon>
        <taxon>Triticeae</taxon>
        <taxon>Triticinae</taxon>
        <taxon>Triticum</taxon>
    </lineage>
</organism>
<name>A0A3B6FI55_WHEAT</name>
<feature type="region of interest" description="Disordered" evidence="4">
    <location>
        <begin position="1"/>
        <end position="154"/>
    </location>
</feature>
<dbReference type="Gramene" id="TraesCS3B03G0356200.2">
    <property type="protein sequence ID" value="TraesCS3B03G0356200.2.CDS"/>
    <property type="gene ID" value="TraesCS3B03G0356200"/>
</dbReference>
<reference evidence="6" key="2">
    <citation type="submission" date="2018-10" db="UniProtKB">
        <authorList>
            <consortium name="EnsemblPlants"/>
        </authorList>
    </citation>
    <scope>IDENTIFICATION</scope>
</reference>
<feature type="repeat" description="PPR" evidence="3">
    <location>
        <begin position="349"/>
        <end position="383"/>
    </location>
</feature>
<feature type="compositionally biased region" description="Low complexity" evidence="4">
    <location>
        <begin position="124"/>
        <end position="153"/>
    </location>
</feature>
<feature type="repeat" description="PPR" evidence="3">
    <location>
        <begin position="384"/>
        <end position="418"/>
    </location>
</feature>
<feature type="repeat" description="PPR" evidence="3">
    <location>
        <begin position="314"/>
        <end position="348"/>
    </location>
</feature>
<dbReference type="InterPro" id="IPR033443">
    <property type="entry name" value="PROP1-like_PPR_dom"/>
</dbReference>
<dbReference type="FunFam" id="1.25.40.10:FF:001552">
    <property type="entry name" value="Predicted protein"/>
    <property type="match status" value="1"/>
</dbReference>
<feature type="domain" description="PROP1-like PPR" evidence="5">
    <location>
        <begin position="318"/>
        <end position="417"/>
    </location>
</feature>
<evidence type="ECO:0000313" key="7">
    <source>
        <dbReference type="Proteomes" id="UP000019116"/>
    </source>
</evidence>
<dbReference type="Gramene" id="TraesPARA_EIv1.0_1012560.2">
    <property type="protein sequence ID" value="TraesPARA_EIv1.0_1012560.2.CDS"/>
    <property type="gene ID" value="TraesPARA_EIv1.0_1012560"/>
</dbReference>
<feature type="compositionally biased region" description="Pro residues" evidence="4">
    <location>
        <begin position="28"/>
        <end position="37"/>
    </location>
</feature>
<dbReference type="OrthoDB" id="1904535at2759"/>
<dbReference type="InterPro" id="IPR002885">
    <property type="entry name" value="PPR_rpt"/>
</dbReference>
<dbReference type="AlphaFoldDB" id="A0A3B6FI55"/>
<dbReference type="InterPro" id="IPR044645">
    <property type="entry name" value="DG1/EMB2279-like"/>
</dbReference>
<feature type="compositionally biased region" description="Low complexity" evidence="4">
    <location>
        <begin position="51"/>
        <end position="60"/>
    </location>
</feature>
<feature type="compositionally biased region" description="Low complexity" evidence="4">
    <location>
        <begin position="107"/>
        <end position="117"/>
    </location>
</feature>
<protein>
    <recommendedName>
        <fullName evidence="5">PROP1-like PPR domain-containing protein</fullName>
    </recommendedName>
</protein>
<feature type="compositionally biased region" description="Low complexity" evidence="4">
    <location>
        <begin position="8"/>
        <end position="27"/>
    </location>
</feature>
<dbReference type="GO" id="GO:0009658">
    <property type="term" value="P:chloroplast organization"/>
    <property type="evidence" value="ECO:0007669"/>
    <property type="project" value="InterPro"/>
</dbReference>
<dbReference type="PANTHER" id="PTHR46935:SF2">
    <property type="entry name" value="PENTACOTRIPEPTIDE-REPEAT REGION OF PRORP DOMAIN-CONTAINING PROTEIN"/>
    <property type="match status" value="1"/>
</dbReference>
<evidence type="ECO:0000313" key="6">
    <source>
        <dbReference type="EnsemblPlants" id="TraesCS3B02G149800.2"/>
    </source>
</evidence>
<keyword evidence="1" id="KW-0677">Repeat</keyword>
<dbReference type="Gramene" id="TraesCS3B02G149800.2">
    <property type="protein sequence ID" value="TraesCS3B02G149800.2"/>
    <property type="gene ID" value="TraesCS3B02G149800"/>
</dbReference>
<dbReference type="Pfam" id="PF01535">
    <property type="entry name" value="PPR"/>
    <property type="match status" value="2"/>
</dbReference>
<dbReference type="SMR" id="A0A3B6FI55"/>
<evidence type="ECO:0000256" key="3">
    <source>
        <dbReference type="PROSITE-ProRule" id="PRU00708"/>
    </source>
</evidence>
<dbReference type="FunFam" id="1.25.40.10:FF:001167">
    <property type="entry name" value="Pentatricopeptide repeat-containing protein, chloroplastic"/>
    <property type="match status" value="1"/>
</dbReference>
<reference evidence="6" key="1">
    <citation type="submission" date="2018-08" db="EMBL/GenBank/DDBJ databases">
        <authorList>
            <person name="Rossello M."/>
        </authorList>
    </citation>
    <scope>NUCLEOTIDE SEQUENCE [LARGE SCALE GENOMIC DNA]</scope>
    <source>
        <strain evidence="6">cv. Chinese Spring</strain>
    </source>
</reference>
<accession>A0A3B6FI55</accession>
<keyword evidence="7" id="KW-1185">Reference proteome</keyword>
<feature type="compositionally biased region" description="Basic residues" evidence="4">
    <location>
        <begin position="61"/>
        <end position="106"/>
    </location>
</feature>